<dbReference type="EMBL" id="JAGGKP010000008">
    <property type="protein sequence ID" value="MBP1937943.1"/>
    <property type="molecule type" value="Genomic_DNA"/>
</dbReference>
<keyword evidence="10" id="KW-0961">Cell wall biogenesis/degradation</keyword>
<dbReference type="InterPro" id="IPR050515">
    <property type="entry name" value="Beta-lactam/transpept"/>
</dbReference>
<evidence type="ECO:0000313" key="16">
    <source>
        <dbReference type="Proteomes" id="UP001519273"/>
    </source>
</evidence>
<keyword evidence="7" id="KW-0573">Peptidoglycan synthesis</keyword>
<evidence type="ECO:0000256" key="11">
    <source>
        <dbReference type="SAM" id="MobiDB-lite"/>
    </source>
</evidence>
<feature type="transmembrane region" description="Helical" evidence="12">
    <location>
        <begin position="20"/>
        <end position="44"/>
    </location>
</feature>
<keyword evidence="8 12" id="KW-1133">Transmembrane helix</keyword>
<evidence type="ECO:0000256" key="7">
    <source>
        <dbReference type="ARBA" id="ARBA00022984"/>
    </source>
</evidence>
<evidence type="ECO:0000256" key="8">
    <source>
        <dbReference type="ARBA" id="ARBA00022989"/>
    </source>
</evidence>
<evidence type="ECO:0000256" key="1">
    <source>
        <dbReference type="ARBA" id="ARBA00004167"/>
    </source>
</evidence>
<comment type="caution">
    <text evidence="15">The sequence shown here is derived from an EMBL/GenBank/DDBJ whole genome shotgun (WGS) entry which is preliminary data.</text>
</comment>
<evidence type="ECO:0000256" key="10">
    <source>
        <dbReference type="ARBA" id="ARBA00023316"/>
    </source>
</evidence>
<evidence type="ECO:0000259" key="14">
    <source>
        <dbReference type="Pfam" id="PF03717"/>
    </source>
</evidence>
<evidence type="ECO:0000256" key="3">
    <source>
        <dbReference type="ARBA" id="ARBA00007171"/>
    </source>
</evidence>
<gene>
    <name evidence="15" type="ORF">J2Z20_002860</name>
</gene>
<feature type="domain" description="Penicillin-binding protein dimerisation" evidence="14">
    <location>
        <begin position="67"/>
        <end position="263"/>
    </location>
</feature>
<keyword evidence="9 12" id="KW-0472">Membrane</keyword>
<evidence type="ECO:0000313" key="15">
    <source>
        <dbReference type="EMBL" id="MBP1937943.1"/>
    </source>
</evidence>
<name>A0ABS4H5Y4_9BACL</name>
<evidence type="ECO:0000256" key="5">
    <source>
        <dbReference type="ARBA" id="ARBA00022692"/>
    </source>
</evidence>
<dbReference type="SUPFAM" id="SSF56519">
    <property type="entry name" value="Penicillin binding protein dimerisation domain"/>
    <property type="match status" value="1"/>
</dbReference>
<protein>
    <submittedName>
        <fullName evidence="15">Penicillin-binding protein 2</fullName>
    </submittedName>
</protein>
<evidence type="ECO:0000259" key="13">
    <source>
        <dbReference type="Pfam" id="PF00905"/>
    </source>
</evidence>
<sequence>MSQSMMDDPQKQENIYKRQFAVRLNIFFFSTFIVFTVLIVRLAILQFVEGPTLKEQEASIATKSVAIPPIRGTIYDASGQKIAYSTSTQSLYFTLDKDYSKPENEPEVQKISKKLEQIFKTYGDPKEAMTQQQIIDAMDIHYRKNYGYTPRRIKSGLTDREIAYFLEHKDDMPGFDIVEESIRHYDTDRVAVQTVGYLKKFNSVIDPKYGLDFYKSKVNETDPQKQYLGNEDVGYDGIEYMFQDQLRGIKGLKTFPVNSKNQISGPMKITPPQKGDDVWLTINKNVQLATQKAIMDQLKYLQTTSNPVVRAPNAKTGFAVAMEVKTGNIVAMASMPDYDSNIWAQGPMSSEQLKEIAPFYPNGTIREVYQSYGSKEESYKHPSSTVLLGSTMKPLSVLIGLNEGLFTTTTTYYDRGFAQFGKAGHETKVNNSHHHAYGPIDPAAAIEHSSNAFMVDMVGKRLYNKYGSKGIEVWDKYMEQFGLGVSTQSGLPGEATGLKEYLHEAKSGSAQSALAFAAFGQQGKYTTLQLAQYVNTLANRGARLKPNLVSKVTDPQGNVVESFGRTVLNTVKFDKSYWDEITTGMNSSVQGFEGFPYDFARKTGTSQQLVGGKLVENGVLIAFAPRKNPVLAVAVVVPEGGFGANSAAPIARKIFDAYDEYVGLTGTPKIKQQTNNASSNSTAAIAASQAGVRKTAGH</sequence>
<accession>A0ABS4H5Y4</accession>
<dbReference type="InterPro" id="IPR005311">
    <property type="entry name" value="PBP_dimer"/>
</dbReference>
<feature type="compositionally biased region" description="Low complexity" evidence="11">
    <location>
        <begin position="673"/>
        <end position="690"/>
    </location>
</feature>
<dbReference type="Gene3D" id="3.90.1310.10">
    <property type="entry name" value="Penicillin-binding protein 2a (Domain 2)"/>
    <property type="match status" value="1"/>
</dbReference>
<dbReference type="Pfam" id="PF03717">
    <property type="entry name" value="PBP_dimer"/>
    <property type="match status" value="1"/>
</dbReference>
<dbReference type="PANTHER" id="PTHR30627">
    <property type="entry name" value="PEPTIDOGLYCAN D,D-TRANSPEPTIDASE"/>
    <property type="match status" value="1"/>
</dbReference>
<evidence type="ECO:0000256" key="12">
    <source>
        <dbReference type="SAM" id="Phobius"/>
    </source>
</evidence>
<keyword evidence="6" id="KW-0133">Cell shape</keyword>
<dbReference type="InterPro" id="IPR001460">
    <property type="entry name" value="PCN-bd_Tpept"/>
</dbReference>
<comment type="subcellular location">
    <subcellularLocation>
        <location evidence="2">Cell membrane</location>
    </subcellularLocation>
    <subcellularLocation>
        <location evidence="1">Membrane</location>
        <topology evidence="1">Single-pass membrane protein</topology>
    </subcellularLocation>
</comment>
<evidence type="ECO:0000256" key="4">
    <source>
        <dbReference type="ARBA" id="ARBA00022475"/>
    </source>
</evidence>
<comment type="similarity">
    <text evidence="3">Belongs to the transpeptidase family.</text>
</comment>
<dbReference type="RefSeq" id="WP_209851504.1">
    <property type="nucleotide sequence ID" value="NZ_CBCRVE010000009.1"/>
</dbReference>
<keyword evidence="16" id="KW-1185">Reference proteome</keyword>
<dbReference type="InterPro" id="IPR012338">
    <property type="entry name" value="Beta-lactam/transpept-like"/>
</dbReference>
<feature type="domain" description="Penicillin-binding protein transpeptidase" evidence="13">
    <location>
        <begin position="317"/>
        <end position="655"/>
    </location>
</feature>
<dbReference type="Proteomes" id="UP001519273">
    <property type="component" value="Unassembled WGS sequence"/>
</dbReference>
<feature type="region of interest" description="Disordered" evidence="11">
    <location>
        <begin position="673"/>
        <end position="698"/>
    </location>
</feature>
<dbReference type="SUPFAM" id="SSF56601">
    <property type="entry name" value="beta-lactamase/transpeptidase-like"/>
    <property type="match status" value="1"/>
</dbReference>
<proteinExistence type="inferred from homology"/>
<keyword evidence="5 12" id="KW-0812">Transmembrane</keyword>
<evidence type="ECO:0000256" key="6">
    <source>
        <dbReference type="ARBA" id="ARBA00022960"/>
    </source>
</evidence>
<dbReference type="InterPro" id="IPR036138">
    <property type="entry name" value="PBP_dimer_sf"/>
</dbReference>
<dbReference type="Pfam" id="PF00905">
    <property type="entry name" value="Transpeptidase"/>
    <property type="match status" value="1"/>
</dbReference>
<reference evidence="15 16" key="1">
    <citation type="submission" date="2021-03" db="EMBL/GenBank/DDBJ databases">
        <title>Genomic Encyclopedia of Type Strains, Phase IV (KMG-IV): sequencing the most valuable type-strain genomes for metagenomic binning, comparative biology and taxonomic classification.</title>
        <authorList>
            <person name="Goeker M."/>
        </authorList>
    </citation>
    <scope>NUCLEOTIDE SEQUENCE [LARGE SCALE GENOMIC DNA]</scope>
    <source>
        <strain evidence="15 16">DSM 23491</strain>
    </source>
</reference>
<organism evidence="15 16">
    <name type="scientific">Paenibacillus sediminis</name>
    <dbReference type="NCBI Taxonomy" id="664909"/>
    <lineage>
        <taxon>Bacteria</taxon>
        <taxon>Bacillati</taxon>
        <taxon>Bacillota</taxon>
        <taxon>Bacilli</taxon>
        <taxon>Bacillales</taxon>
        <taxon>Paenibacillaceae</taxon>
        <taxon>Paenibacillus</taxon>
    </lineage>
</organism>
<evidence type="ECO:0000256" key="9">
    <source>
        <dbReference type="ARBA" id="ARBA00023136"/>
    </source>
</evidence>
<dbReference type="PANTHER" id="PTHR30627:SF2">
    <property type="entry name" value="PEPTIDOGLYCAN D,D-TRANSPEPTIDASE MRDA"/>
    <property type="match status" value="1"/>
</dbReference>
<evidence type="ECO:0000256" key="2">
    <source>
        <dbReference type="ARBA" id="ARBA00004236"/>
    </source>
</evidence>
<dbReference type="Gene3D" id="3.40.710.10">
    <property type="entry name" value="DD-peptidase/beta-lactamase superfamily"/>
    <property type="match status" value="1"/>
</dbReference>
<keyword evidence="4" id="KW-1003">Cell membrane</keyword>